<organism evidence="1 2">
    <name type="scientific">Roseateles subflavus</name>
    <dbReference type="NCBI Taxonomy" id="3053353"/>
    <lineage>
        <taxon>Bacteria</taxon>
        <taxon>Pseudomonadati</taxon>
        <taxon>Pseudomonadota</taxon>
        <taxon>Betaproteobacteria</taxon>
        <taxon>Burkholderiales</taxon>
        <taxon>Sphaerotilaceae</taxon>
        <taxon>Roseateles</taxon>
    </lineage>
</organism>
<sequence>MWKLVVGFIAFAALALFILLKSGGDIDMSGEKHDVGAGHAEPAASVASAAAPAAASAPEAASAPASGASQ</sequence>
<gene>
    <name evidence="1" type="ORF">QRD43_20125</name>
</gene>
<evidence type="ECO:0008006" key="3">
    <source>
        <dbReference type="Google" id="ProtNLM"/>
    </source>
</evidence>
<name>A0ABT7LMX5_9BURK</name>
<protein>
    <recommendedName>
        <fullName evidence="3">Preprotein translocase subunit SecG</fullName>
    </recommendedName>
</protein>
<evidence type="ECO:0000313" key="2">
    <source>
        <dbReference type="Proteomes" id="UP001238603"/>
    </source>
</evidence>
<reference evidence="1 2" key="1">
    <citation type="submission" date="2023-06" db="EMBL/GenBank/DDBJ databases">
        <title>Pelomonas sp. APW6 16S ribosomal RNA gene genome sequencing and assembly.</title>
        <authorList>
            <person name="Woo H."/>
        </authorList>
    </citation>
    <scope>NUCLEOTIDE SEQUENCE [LARGE SCALE GENOMIC DNA]</scope>
    <source>
        <strain evidence="1 2">APW6</strain>
    </source>
</reference>
<dbReference type="EMBL" id="JASVDS010000007">
    <property type="protein sequence ID" value="MDL5034219.1"/>
    <property type="molecule type" value="Genomic_DNA"/>
</dbReference>
<proteinExistence type="predicted"/>
<evidence type="ECO:0000313" key="1">
    <source>
        <dbReference type="EMBL" id="MDL5034219.1"/>
    </source>
</evidence>
<dbReference type="RefSeq" id="WP_285984292.1">
    <property type="nucleotide sequence ID" value="NZ_JASVDS010000007.1"/>
</dbReference>
<keyword evidence="2" id="KW-1185">Reference proteome</keyword>
<comment type="caution">
    <text evidence="1">The sequence shown here is derived from an EMBL/GenBank/DDBJ whole genome shotgun (WGS) entry which is preliminary data.</text>
</comment>
<dbReference type="Proteomes" id="UP001238603">
    <property type="component" value="Unassembled WGS sequence"/>
</dbReference>
<accession>A0ABT7LMX5</accession>